<organism evidence="2 3">
    <name type="scientific">Clostridium uliginosum</name>
    <dbReference type="NCBI Taxonomy" id="119641"/>
    <lineage>
        <taxon>Bacteria</taxon>
        <taxon>Bacillati</taxon>
        <taxon>Bacillota</taxon>
        <taxon>Clostridia</taxon>
        <taxon>Eubacteriales</taxon>
        <taxon>Clostridiaceae</taxon>
        <taxon>Clostridium</taxon>
    </lineage>
</organism>
<evidence type="ECO:0000256" key="1">
    <source>
        <dbReference type="SAM" id="Phobius"/>
    </source>
</evidence>
<feature type="transmembrane region" description="Helical" evidence="1">
    <location>
        <begin position="28"/>
        <end position="46"/>
    </location>
</feature>
<feature type="transmembrane region" description="Helical" evidence="1">
    <location>
        <begin position="58"/>
        <end position="80"/>
    </location>
</feature>
<dbReference type="InterPro" id="IPR014226">
    <property type="entry name" value="Spore_IM_YlbJ"/>
</dbReference>
<feature type="transmembrane region" description="Helical" evidence="1">
    <location>
        <begin position="166"/>
        <end position="184"/>
    </location>
</feature>
<feature type="transmembrane region" description="Helical" evidence="1">
    <location>
        <begin position="100"/>
        <end position="119"/>
    </location>
</feature>
<keyword evidence="1" id="KW-0472">Membrane</keyword>
<dbReference type="EMBL" id="FOMG01000008">
    <property type="protein sequence ID" value="SFC72838.1"/>
    <property type="molecule type" value="Genomic_DNA"/>
</dbReference>
<dbReference type="NCBIfam" id="TIGR02871">
    <property type="entry name" value="spore_ylbJ"/>
    <property type="match status" value="1"/>
</dbReference>
<dbReference type="OrthoDB" id="1645614at2"/>
<feature type="transmembrane region" description="Helical" evidence="1">
    <location>
        <begin position="291"/>
        <end position="312"/>
    </location>
</feature>
<evidence type="ECO:0000313" key="2">
    <source>
        <dbReference type="EMBL" id="SFC72838.1"/>
    </source>
</evidence>
<sequence>MNCIIILWFLIIALIVLFIKQLNIEKNFILCILCSIFILLFILNIKQCTAAAIVGCKLWYTAIVPSTFPFLVTCNLLIFYDGITLYSKILGPLICKPLGLSKACSFPIVASFLCGYPLGAKYSVDLYSLGHINKDECQRLLNVASNVGPLFLIGSVGSALLGNPSLGYLLLAGNYLSAIFIALITKKNRTSRQIETSSSIKQKKVNFGQAIKNAIENGITTTITIGGFIVMFSVIISLIKNNSYINYIFKFIETLLNIKAGTLFSLFLGSIEMTNGCSLVSNLNISIPIKLGIISFLCSFSGLSGIAQISAFMNNFKISYSKYIFLKFVQGIFSFIITYLLVKIIPTSITTSTLGITSGTNAYIYFLPVFILIFLTLIFKMLYSLFFHSS</sequence>
<evidence type="ECO:0000313" key="3">
    <source>
        <dbReference type="Proteomes" id="UP000199263"/>
    </source>
</evidence>
<name>A0A1I1LPF3_9CLOT</name>
<accession>A0A1I1LPF3</accession>
<dbReference type="RefSeq" id="WP_090090252.1">
    <property type="nucleotide sequence ID" value="NZ_FOMG01000008.1"/>
</dbReference>
<keyword evidence="1" id="KW-0812">Transmembrane</keyword>
<reference evidence="2 3" key="1">
    <citation type="submission" date="2016-10" db="EMBL/GenBank/DDBJ databases">
        <authorList>
            <person name="de Groot N.N."/>
        </authorList>
    </citation>
    <scope>NUCLEOTIDE SEQUENCE [LARGE SCALE GENOMIC DNA]</scope>
    <source>
        <strain evidence="2 3">DSM 12992</strain>
    </source>
</reference>
<protein>
    <submittedName>
        <fullName evidence="2">Sporulation integral membrane protein YlbJ</fullName>
    </submittedName>
</protein>
<dbReference type="Proteomes" id="UP000199263">
    <property type="component" value="Unassembled WGS sequence"/>
</dbReference>
<feature type="transmembrane region" description="Helical" evidence="1">
    <location>
        <begin position="362"/>
        <end position="383"/>
    </location>
</feature>
<proteinExistence type="predicted"/>
<keyword evidence="3" id="KW-1185">Reference proteome</keyword>
<dbReference type="STRING" id="119641.SAMN05421842_10868"/>
<keyword evidence="1" id="KW-1133">Transmembrane helix</keyword>
<feature type="transmembrane region" description="Helical" evidence="1">
    <location>
        <begin position="140"/>
        <end position="160"/>
    </location>
</feature>
<feature type="transmembrane region" description="Helical" evidence="1">
    <location>
        <begin position="324"/>
        <end position="342"/>
    </location>
</feature>
<gene>
    <name evidence="2" type="ORF">SAMN05421842_10868</name>
</gene>
<dbReference type="AlphaFoldDB" id="A0A1I1LPF3"/>
<feature type="transmembrane region" description="Helical" evidence="1">
    <location>
        <begin position="219"/>
        <end position="239"/>
    </location>
</feature>